<dbReference type="RefSeq" id="WP_216241885.1">
    <property type="nucleotide sequence ID" value="NZ_JABACJ020000010.1"/>
</dbReference>
<accession>A0ABS6D5L1</accession>
<dbReference type="Pfam" id="PF12706">
    <property type="entry name" value="Lactamase_B_2"/>
    <property type="match status" value="1"/>
</dbReference>
<proteinExistence type="predicted"/>
<evidence type="ECO:0000259" key="2">
    <source>
        <dbReference type="Pfam" id="PF12706"/>
    </source>
</evidence>
<evidence type="ECO:0000313" key="4">
    <source>
        <dbReference type="Proteomes" id="UP000723714"/>
    </source>
</evidence>
<dbReference type="PANTHER" id="PTHR43546:SF9">
    <property type="entry name" value="L-ASCORBATE-6-PHOSPHATE LACTONASE ULAG-RELATED"/>
    <property type="match status" value="1"/>
</dbReference>
<evidence type="ECO:0000313" key="3">
    <source>
        <dbReference type="EMBL" id="MBU3876492.1"/>
    </source>
</evidence>
<keyword evidence="1" id="KW-0378">Hydrolase</keyword>
<dbReference type="PANTHER" id="PTHR43546">
    <property type="entry name" value="UPF0173 METAL-DEPENDENT HYDROLASE MJ1163-RELATED"/>
    <property type="match status" value="1"/>
</dbReference>
<dbReference type="Proteomes" id="UP000723714">
    <property type="component" value="Unassembled WGS sequence"/>
</dbReference>
<name>A0ABS6D5L1_9FIRM</name>
<evidence type="ECO:0000256" key="1">
    <source>
        <dbReference type="ARBA" id="ARBA00022801"/>
    </source>
</evidence>
<dbReference type="InterPro" id="IPR001279">
    <property type="entry name" value="Metallo-B-lactamas"/>
</dbReference>
<keyword evidence="4" id="KW-1185">Reference proteome</keyword>
<gene>
    <name evidence="3" type="ORF">HGO97_011785</name>
</gene>
<protein>
    <submittedName>
        <fullName evidence="3">MBL fold metallo-hydrolase</fullName>
    </submittedName>
</protein>
<dbReference type="InterPro" id="IPR050114">
    <property type="entry name" value="UPF0173_UPF0282_UlaG_hydrolase"/>
</dbReference>
<feature type="domain" description="Metallo-beta-lactamase" evidence="2">
    <location>
        <begin position="111"/>
        <end position="286"/>
    </location>
</feature>
<organism evidence="3 4">
    <name type="scientific">Faecalicatena faecalis</name>
    <dbReference type="NCBI Taxonomy" id="2726362"/>
    <lineage>
        <taxon>Bacteria</taxon>
        <taxon>Bacillati</taxon>
        <taxon>Bacillota</taxon>
        <taxon>Clostridia</taxon>
        <taxon>Lachnospirales</taxon>
        <taxon>Lachnospiraceae</taxon>
        <taxon>Faecalicatena</taxon>
    </lineage>
</organism>
<sequence>MAEKVERTDGRGILAGDYLNQNRTLTRQDWLEDCFPEWGTLLNKEIEEIELEKGTVAIWWLGGPSWVLKTDEGGIFFIDVYSGPSHYTQYYYCGVCKQAGAETINWMRLNPQLIDPWKFHRLDGAFSTHKHQDHCDLYTVKAALQTTDCMFYGPPTTVEKLRSFEVPDDRITTTIVGESVKVPGAEVEFCMNYDETVIKTGEGSVPDRYENCATSFLFKTSAGNIMFLGDTWYHDGYKAVGDNYDIDVAIFDMGMNAPGATDKMSPYDCARLGETLKAKVLIPDHYDNWANTASDPDLLVSQFERIVSENTPQIKTVILKPGARFIYPNDQDIKRYRYPNQGDGYDAAKSITYGEYARKYGNSRKPEDGNV</sequence>
<reference evidence="3 4" key="1">
    <citation type="submission" date="2021-06" db="EMBL/GenBank/DDBJ databases">
        <title>Faecalicatena sp. nov. isolated from porcine feces.</title>
        <authorList>
            <person name="Oh B.S."/>
            <person name="Lee J.H."/>
        </authorList>
    </citation>
    <scope>NUCLEOTIDE SEQUENCE [LARGE SCALE GENOMIC DNA]</scope>
    <source>
        <strain evidence="3 4">AGMB00832</strain>
    </source>
</reference>
<dbReference type="EMBL" id="JABACJ020000010">
    <property type="protein sequence ID" value="MBU3876492.1"/>
    <property type="molecule type" value="Genomic_DNA"/>
</dbReference>
<comment type="caution">
    <text evidence="3">The sequence shown here is derived from an EMBL/GenBank/DDBJ whole genome shotgun (WGS) entry which is preliminary data.</text>
</comment>